<organism evidence="1 2">
    <name type="scientific">Shewanella colwelliana</name>
    <name type="common">Alteromonas colwelliana</name>
    <dbReference type="NCBI Taxonomy" id="23"/>
    <lineage>
        <taxon>Bacteria</taxon>
        <taxon>Pseudomonadati</taxon>
        <taxon>Pseudomonadota</taxon>
        <taxon>Gammaproteobacteria</taxon>
        <taxon>Alteromonadales</taxon>
        <taxon>Shewanellaceae</taxon>
        <taxon>Shewanella</taxon>
    </lineage>
</organism>
<reference evidence="1 2" key="1">
    <citation type="submission" date="2016-07" db="EMBL/GenBank/DDBJ databases">
        <title>Whole-genome of two Shewanella species isolated from a digestive organ of sea cucumber Apostichopus japonicus Selenka 1867.</title>
        <authorList>
            <person name="Hong H.-H."/>
            <person name="Choi H."/>
            <person name="Cheon S."/>
            <person name="Oh J.-S."/>
            <person name="Lee H.-G."/>
            <person name="Park C."/>
        </authorList>
    </citation>
    <scope>NUCLEOTIDE SEQUENCE [LARGE SCALE GENOMIC DNA]</scope>
    <source>
        <strain evidence="1 2">CSB03KR</strain>
    </source>
</reference>
<dbReference type="Proteomes" id="UP000095230">
    <property type="component" value="Unassembled WGS sequence"/>
</dbReference>
<evidence type="ECO:0000313" key="1">
    <source>
        <dbReference type="EMBL" id="OEG74787.1"/>
    </source>
</evidence>
<dbReference type="AlphaFoldDB" id="A0A1E5IWM1"/>
<gene>
    <name evidence="1" type="ORF">BEL05_01650</name>
</gene>
<evidence type="ECO:0000313" key="2">
    <source>
        <dbReference type="Proteomes" id="UP000095230"/>
    </source>
</evidence>
<proteinExistence type="predicted"/>
<protein>
    <submittedName>
        <fullName evidence="1">Uncharacterized protein</fullName>
    </submittedName>
</protein>
<name>A0A1E5IWM1_SHECO</name>
<dbReference type="STRING" id="23.BEL05_01650"/>
<dbReference type="EMBL" id="MCBT01000015">
    <property type="protein sequence ID" value="OEG74787.1"/>
    <property type="molecule type" value="Genomic_DNA"/>
</dbReference>
<accession>A0A1E5IWM1</accession>
<sequence length="79" mass="8725">MAGQSKDYLQLQLLNVPAGLEAYHTLNAPKWSGFLCCGYDIKQKKTAFPVALEIRSLSHIALFTLSNFANLPVCQKIGK</sequence>
<comment type="caution">
    <text evidence="1">The sequence shown here is derived from an EMBL/GenBank/DDBJ whole genome shotgun (WGS) entry which is preliminary data.</text>
</comment>